<dbReference type="EMBL" id="AP023213">
    <property type="protein sequence ID" value="BCG46659.1"/>
    <property type="molecule type" value="Genomic_DNA"/>
</dbReference>
<gene>
    <name evidence="1" type="ORF">GEOBRER4_n1468</name>
</gene>
<protein>
    <submittedName>
        <fullName evidence="1">Uncharacterized protein</fullName>
    </submittedName>
</protein>
<evidence type="ECO:0000313" key="1">
    <source>
        <dbReference type="EMBL" id="BCG46659.1"/>
    </source>
</evidence>
<dbReference type="AlphaFoldDB" id="A0A6S6LZA8"/>
<keyword evidence="2" id="KW-1185">Reference proteome</keyword>
<sequence length="80" mass="9178">MEIFGGFMMMMSILGFFLVVIWFLVPFLVLSIKGKVDRSLVLLEEMEKRLVAIEQTLALSRRVEATEPQHHQHPPATPEP</sequence>
<dbReference type="RefSeq" id="WP_185244823.1">
    <property type="nucleotide sequence ID" value="NZ_AP023213.1"/>
</dbReference>
<organism evidence="1 2">
    <name type="scientific">Citrifermentans bremense</name>
    <dbReference type="NCBI Taxonomy" id="60035"/>
    <lineage>
        <taxon>Bacteria</taxon>
        <taxon>Pseudomonadati</taxon>
        <taxon>Thermodesulfobacteriota</taxon>
        <taxon>Desulfuromonadia</taxon>
        <taxon>Geobacterales</taxon>
        <taxon>Geobacteraceae</taxon>
        <taxon>Citrifermentans</taxon>
    </lineage>
</organism>
<evidence type="ECO:0000313" key="2">
    <source>
        <dbReference type="Proteomes" id="UP000515472"/>
    </source>
</evidence>
<proteinExistence type="predicted"/>
<reference evidence="1 2" key="1">
    <citation type="submission" date="2020-06" db="EMBL/GenBank/DDBJ databases">
        <title>Interaction of electrochemicaly active bacteria, Geobacter bremensis R4 on different carbon anode.</title>
        <authorList>
            <person name="Meng L."/>
            <person name="Yoshida N."/>
        </authorList>
    </citation>
    <scope>NUCLEOTIDE SEQUENCE [LARGE SCALE GENOMIC DNA]</scope>
    <source>
        <strain evidence="1 2">R4</strain>
    </source>
</reference>
<accession>A0A6S6LZA8</accession>
<dbReference type="Proteomes" id="UP000515472">
    <property type="component" value="Chromosome"/>
</dbReference>
<name>A0A6S6LZA8_9BACT</name>
<dbReference type="KEGG" id="gbn:GEOBRER4_14090"/>